<evidence type="ECO:0000313" key="7">
    <source>
        <dbReference type="EMBL" id="CAF1473071.1"/>
    </source>
</evidence>
<evidence type="ECO:0000256" key="3">
    <source>
        <dbReference type="ARBA" id="ARBA00023242"/>
    </source>
</evidence>
<dbReference type="Gene3D" id="3.30.70.330">
    <property type="match status" value="1"/>
</dbReference>
<dbReference type="PROSITE" id="PS50102">
    <property type="entry name" value="RRM"/>
    <property type="match status" value="1"/>
</dbReference>
<keyword evidence="2 4" id="KW-0694">RNA-binding</keyword>
<feature type="compositionally biased region" description="Low complexity" evidence="5">
    <location>
        <begin position="43"/>
        <end position="57"/>
    </location>
</feature>
<gene>
    <name evidence="7" type="ORF">EDS130_LOCUS40923</name>
</gene>
<comment type="subcellular location">
    <subcellularLocation>
        <location evidence="1">Nucleus</location>
    </subcellularLocation>
</comment>
<dbReference type="GO" id="GO:0007399">
    <property type="term" value="P:nervous system development"/>
    <property type="evidence" value="ECO:0007669"/>
    <property type="project" value="InterPro"/>
</dbReference>
<feature type="region of interest" description="Disordered" evidence="5">
    <location>
        <begin position="234"/>
        <end position="327"/>
    </location>
</feature>
<evidence type="ECO:0000256" key="1">
    <source>
        <dbReference type="ARBA" id="ARBA00004123"/>
    </source>
</evidence>
<dbReference type="GO" id="GO:0005737">
    <property type="term" value="C:cytoplasm"/>
    <property type="evidence" value="ECO:0007669"/>
    <property type="project" value="TreeGrafter"/>
</dbReference>
<feature type="compositionally biased region" description="Polar residues" evidence="5">
    <location>
        <begin position="237"/>
        <end position="267"/>
    </location>
</feature>
<dbReference type="InterPro" id="IPR012677">
    <property type="entry name" value="Nucleotide-bd_a/b_plait_sf"/>
</dbReference>
<dbReference type="GO" id="GO:0005634">
    <property type="term" value="C:nucleus"/>
    <property type="evidence" value="ECO:0007669"/>
    <property type="project" value="UniProtKB-SubCell"/>
</dbReference>
<dbReference type="GO" id="GO:0000381">
    <property type="term" value="P:regulation of alternative mRNA splicing, via spliceosome"/>
    <property type="evidence" value="ECO:0007669"/>
    <property type="project" value="InterPro"/>
</dbReference>
<comment type="caution">
    <text evidence="7">The sequence shown here is derived from an EMBL/GenBank/DDBJ whole genome shotgun (WGS) entry which is preliminary data.</text>
</comment>
<accession>A0A815R7R9</accession>
<dbReference type="OrthoDB" id="5382468at2759"/>
<evidence type="ECO:0000256" key="4">
    <source>
        <dbReference type="PROSITE-ProRule" id="PRU00176"/>
    </source>
</evidence>
<keyword evidence="3" id="KW-0539">Nucleus</keyword>
<name>A0A815R7R9_ADIRI</name>
<dbReference type="SUPFAM" id="SSF54928">
    <property type="entry name" value="RNA-binding domain, RBD"/>
    <property type="match status" value="1"/>
</dbReference>
<dbReference type="Proteomes" id="UP000663852">
    <property type="component" value="Unassembled WGS sequence"/>
</dbReference>
<feature type="compositionally biased region" description="Low complexity" evidence="5">
    <location>
        <begin position="133"/>
        <end position="144"/>
    </location>
</feature>
<feature type="region of interest" description="Disordered" evidence="5">
    <location>
        <begin position="26"/>
        <end position="57"/>
    </location>
</feature>
<dbReference type="AlphaFoldDB" id="A0A815R7R9"/>
<evidence type="ECO:0000256" key="5">
    <source>
        <dbReference type="SAM" id="MobiDB-lite"/>
    </source>
</evidence>
<dbReference type="GO" id="GO:0003729">
    <property type="term" value="F:mRNA binding"/>
    <property type="evidence" value="ECO:0007669"/>
    <property type="project" value="TreeGrafter"/>
</dbReference>
<dbReference type="PANTHER" id="PTHR15597:SF22">
    <property type="entry name" value="RNA-BINDING FOX PROTEIN 1, ISOFORM H"/>
    <property type="match status" value="1"/>
</dbReference>
<sequence>MEENPSSTTLIDISRYCSSFAEGDLWSSSQSTCSRSPVQRLFSPTPTRSTDSDSPILPSLPLPPVGWSLTSSFAHIDLDTPPVWSSTSSQQHQPCKCCHCSNSTENWSENLPSRIRSHVNKDDKRGLTPIQRPTPARTSTPSSSLAMFDEDDDDGTLRLHVSNIPFTWSKEKLAEVFGKYGTTFDVEVVYNERGSKGFGFVTFLAKKDALEAKKRMDREIVDGRRLVVNFAKPKQKTPGSTKEPSSLISNWKTTNNSNERIPRVSNSNHHHQSLGFSTPPTARRQNLVGFSTPPTARRQQLSNYSSLSSTPTRSTTTTTNNYHRCYL</sequence>
<dbReference type="PANTHER" id="PTHR15597">
    <property type="entry name" value="ATAXIN 2-BINDING PROTEIN 1-RELATED"/>
    <property type="match status" value="1"/>
</dbReference>
<dbReference type="SMART" id="SM00360">
    <property type="entry name" value="RRM"/>
    <property type="match status" value="1"/>
</dbReference>
<dbReference type="InterPro" id="IPR000504">
    <property type="entry name" value="RRM_dom"/>
</dbReference>
<protein>
    <recommendedName>
        <fullName evidence="6">RRM domain-containing protein</fullName>
    </recommendedName>
</protein>
<evidence type="ECO:0000259" key="6">
    <source>
        <dbReference type="PROSITE" id="PS50102"/>
    </source>
</evidence>
<dbReference type="Pfam" id="PF00076">
    <property type="entry name" value="RRM_1"/>
    <property type="match status" value="1"/>
</dbReference>
<feature type="region of interest" description="Disordered" evidence="5">
    <location>
        <begin position="124"/>
        <end position="146"/>
    </location>
</feature>
<feature type="compositionally biased region" description="Polar residues" evidence="5">
    <location>
        <begin position="26"/>
        <end position="37"/>
    </location>
</feature>
<feature type="domain" description="RRM" evidence="6">
    <location>
        <begin position="157"/>
        <end position="233"/>
    </location>
</feature>
<evidence type="ECO:0000256" key="2">
    <source>
        <dbReference type="ARBA" id="ARBA00022884"/>
    </source>
</evidence>
<dbReference type="InterPro" id="IPR035979">
    <property type="entry name" value="RBD_domain_sf"/>
</dbReference>
<dbReference type="EMBL" id="CAJNOJ010000513">
    <property type="protein sequence ID" value="CAF1473071.1"/>
    <property type="molecule type" value="Genomic_DNA"/>
</dbReference>
<reference evidence="7" key="1">
    <citation type="submission" date="2021-02" db="EMBL/GenBank/DDBJ databases">
        <authorList>
            <person name="Nowell W R."/>
        </authorList>
    </citation>
    <scope>NUCLEOTIDE SEQUENCE</scope>
</reference>
<feature type="compositionally biased region" description="Polar residues" evidence="5">
    <location>
        <begin position="274"/>
        <end position="301"/>
    </location>
</feature>
<proteinExistence type="predicted"/>
<feature type="compositionally biased region" description="Low complexity" evidence="5">
    <location>
        <begin position="302"/>
        <end position="321"/>
    </location>
</feature>
<organism evidence="7 8">
    <name type="scientific">Adineta ricciae</name>
    <name type="common">Rotifer</name>
    <dbReference type="NCBI Taxonomy" id="249248"/>
    <lineage>
        <taxon>Eukaryota</taxon>
        <taxon>Metazoa</taxon>
        <taxon>Spiralia</taxon>
        <taxon>Gnathifera</taxon>
        <taxon>Rotifera</taxon>
        <taxon>Eurotatoria</taxon>
        <taxon>Bdelloidea</taxon>
        <taxon>Adinetida</taxon>
        <taxon>Adinetidae</taxon>
        <taxon>Adineta</taxon>
    </lineage>
</organism>
<dbReference type="InterPro" id="IPR047131">
    <property type="entry name" value="RBFOX1-like"/>
</dbReference>
<evidence type="ECO:0000313" key="8">
    <source>
        <dbReference type="Proteomes" id="UP000663852"/>
    </source>
</evidence>